<dbReference type="GO" id="GO:0140359">
    <property type="term" value="F:ABC-type transporter activity"/>
    <property type="evidence" value="ECO:0007669"/>
    <property type="project" value="InterPro"/>
</dbReference>
<evidence type="ECO:0000256" key="4">
    <source>
        <dbReference type="ARBA" id="ARBA00022840"/>
    </source>
</evidence>
<evidence type="ECO:0000313" key="10">
    <source>
        <dbReference type="Proteomes" id="UP000054359"/>
    </source>
</evidence>
<dbReference type="Gene3D" id="1.20.1560.10">
    <property type="entry name" value="ABC transporter type 1, transmembrane domain"/>
    <property type="match status" value="1"/>
</dbReference>
<proteinExistence type="predicted"/>
<reference evidence="9 10" key="1">
    <citation type="submission" date="2013-11" db="EMBL/GenBank/DDBJ databases">
        <title>Genome sequencing of Stegodyphus mimosarum.</title>
        <authorList>
            <person name="Bechsgaard J."/>
        </authorList>
    </citation>
    <scope>NUCLEOTIDE SEQUENCE [LARGE SCALE GENOMIC DNA]</scope>
</reference>
<dbReference type="InterPro" id="IPR050173">
    <property type="entry name" value="ABC_transporter_C-like"/>
</dbReference>
<keyword evidence="3" id="KW-0547">Nucleotide-binding</keyword>
<dbReference type="PANTHER" id="PTHR24223">
    <property type="entry name" value="ATP-BINDING CASSETTE SUB-FAMILY C"/>
    <property type="match status" value="1"/>
</dbReference>
<keyword evidence="6 7" id="KW-0472">Membrane</keyword>
<sequence length="180" mass="20510">MRTRYLVACFMYILCVAFGFIGPTVFMRLLLEYIQKPADEELIGITWMICLIFSEAIRITFFSLLWAINIRTAVRASSAISALLYKKITSLRSISHSSSGELVNLFSNDCRKVFTMVYNFPLIIDGPLVIIGAIIFTWWLLGPFCFVGVAVFLLAYALQFVISYVSAHYQKKTVKTTDER</sequence>
<dbReference type="Pfam" id="PF00664">
    <property type="entry name" value="ABC_membrane"/>
    <property type="match status" value="1"/>
</dbReference>
<feature type="transmembrane region" description="Helical" evidence="7">
    <location>
        <begin position="42"/>
        <end position="68"/>
    </location>
</feature>
<dbReference type="GO" id="GO:0005524">
    <property type="term" value="F:ATP binding"/>
    <property type="evidence" value="ECO:0007669"/>
    <property type="project" value="UniProtKB-KW"/>
</dbReference>
<accession>A0A087T907</accession>
<protein>
    <submittedName>
        <fullName evidence="9">Multidrug resistance-associated protein 9</fullName>
    </submittedName>
</protein>
<evidence type="ECO:0000256" key="3">
    <source>
        <dbReference type="ARBA" id="ARBA00022741"/>
    </source>
</evidence>
<dbReference type="EMBL" id="KK114049">
    <property type="protein sequence ID" value="KFM61596.1"/>
    <property type="molecule type" value="Genomic_DNA"/>
</dbReference>
<gene>
    <name evidence="9" type="ORF">X975_15485</name>
</gene>
<evidence type="ECO:0000313" key="9">
    <source>
        <dbReference type="EMBL" id="KFM61596.1"/>
    </source>
</evidence>
<feature type="non-terminal residue" evidence="9">
    <location>
        <position position="180"/>
    </location>
</feature>
<evidence type="ECO:0000256" key="1">
    <source>
        <dbReference type="ARBA" id="ARBA00022448"/>
    </source>
</evidence>
<dbReference type="InterPro" id="IPR036640">
    <property type="entry name" value="ABC1_TM_sf"/>
</dbReference>
<feature type="transmembrane region" description="Helical" evidence="7">
    <location>
        <begin position="7"/>
        <end position="30"/>
    </location>
</feature>
<evidence type="ECO:0000256" key="2">
    <source>
        <dbReference type="ARBA" id="ARBA00022692"/>
    </source>
</evidence>
<dbReference type="STRING" id="407821.A0A087T907"/>
<keyword evidence="10" id="KW-1185">Reference proteome</keyword>
<keyword evidence="4" id="KW-0067">ATP-binding</keyword>
<evidence type="ECO:0000256" key="5">
    <source>
        <dbReference type="ARBA" id="ARBA00022989"/>
    </source>
</evidence>
<dbReference type="AlphaFoldDB" id="A0A087T907"/>
<evidence type="ECO:0000259" key="8">
    <source>
        <dbReference type="PROSITE" id="PS50929"/>
    </source>
</evidence>
<dbReference type="GO" id="GO:0016020">
    <property type="term" value="C:membrane"/>
    <property type="evidence" value="ECO:0007669"/>
    <property type="project" value="InterPro"/>
</dbReference>
<keyword evidence="1" id="KW-0813">Transport</keyword>
<feature type="transmembrane region" description="Helical" evidence="7">
    <location>
        <begin position="146"/>
        <end position="165"/>
    </location>
</feature>
<name>A0A087T907_STEMI</name>
<organism evidence="9 10">
    <name type="scientific">Stegodyphus mimosarum</name>
    <name type="common">African social velvet spider</name>
    <dbReference type="NCBI Taxonomy" id="407821"/>
    <lineage>
        <taxon>Eukaryota</taxon>
        <taxon>Metazoa</taxon>
        <taxon>Ecdysozoa</taxon>
        <taxon>Arthropoda</taxon>
        <taxon>Chelicerata</taxon>
        <taxon>Arachnida</taxon>
        <taxon>Araneae</taxon>
        <taxon>Araneomorphae</taxon>
        <taxon>Entelegynae</taxon>
        <taxon>Eresoidea</taxon>
        <taxon>Eresidae</taxon>
        <taxon>Stegodyphus</taxon>
    </lineage>
</organism>
<dbReference type="SUPFAM" id="SSF90123">
    <property type="entry name" value="ABC transporter transmembrane region"/>
    <property type="match status" value="1"/>
</dbReference>
<evidence type="ECO:0000256" key="7">
    <source>
        <dbReference type="SAM" id="Phobius"/>
    </source>
</evidence>
<keyword evidence="5 7" id="KW-1133">Transmembrane helix</keyword>
<feature type="transmembrane region" description="Helical" evidence="7">
    <location>
        <begin position="117"/>
        <end position="140"/>
    </location>
</feature>
<dbReference type="PROSITE" id="PS50929">
    <property type="entry name" value="ABC_TM1F"/>
    <property type="match status" value="1"/>
</dbReference>
<dbReference type="Proteomes" id="UP000054359">
    <property type="component" value="Unassembled WGS sequence"/>
</dbReference>
<dbReference type="PANTHER" id="PTHR24223:SF447">
    <property type="entry name" value="MULTIDRUG RESISTANCE-ASSOCIATED PROTEIN 5"/>
    <property type="match status" value="1"/>
</dbReference>
<keyword evidence="2 7" id="KW-0812">Transmembrane</keyword>
<evidence type="ECO:0000256" key="6">
    <source>
        <dbReference type="ARBA" id="ARBA00023136"/>
    </source>
</evidence>
<feature type="domain" description="ABC transmembrane type-1" evidence="8">
    <location>
        <begin position="6"/>
        <end position="180"/>
    </location>
</feature>
<dbReference type="OrthoDB" id="6500128at2759"/>
<dbReference type="InterPro" id="IPR011527">
    <property type="entry name" value="ABC1_TM_dom"/>
</dbReference>